<name>A6GAS5_9BACT</name>
<sequence>MTVLVGCGVEPEPAEGGDELGGDTESETGTDSETSTSTSSGSESSGESTESETSAEAETSSETDTGEGCPVWCPPPGTTWQWQLVGALDASFEVEAYDIDLFDNEAQTVAELQAQGRAVICYFSAGSFEDWRPDADAFPPAALGEPLDGWPGERWLDVRDEAVRDIMRARLDLAVERGCDAVEPDNVDGYINDSGFPLTASDQLDYNRFLAEEAHARDLSVGLKNDLEQIPELVDDFDWALDEECLAWDECALLQPFLDAGKAVLHVEYVDEPRQGQAAADALCPQVPAGFSSLIKTWDLDPWVIPC</sequence>
<dbReference type="Pfam" id="PF03537">
    <property type="entry name" value="Glyco_hydro_114"/>
    <property type="match status" value="1"/>
</dbReference>
<feature type="domain" description="Glycoside-hydrolase family GH114 TIM-barrel" evidence="2">
    <location>
        <begin position="79"/>
        <end position="303"/>
    </location>
</feature>
<evidence type="ECO:0000313" key="4">
    <source>
        <dbReference type="Proteomes" id="UP000005801"/>
    </source>
</evidence>
<dbReference type="Gene3D" id="3.20.20.70">
    <property type="entry name" value="Aldolase class I"/>
    <property type="match status" value="1"/>
</dbReference>
<protein>
    <submittedName>
        <fullName evidence="3">Putative endo alpha-1,4 polygalactosaminidase</fullName>
    </submittedName>
</protein>
<gene>
    <name evidence="3" type="ORF">PPSIR1_15985</name>
</gene>
<dbReference type="InterPro" id="IPR017853">
    <property type="entry name" value="GH"/>
</dbReference>
<dbReference type="Proteomes" id="UP000005801">
    <property type="component" value="Unassembled WGS sequence"/>
</dbReference>
<accession>A6GAS5</accession>
<feature type="region of interest" description="Disordered" evidence="1">
    <location>
        <begin position="1"/>
        <end position="74"/>
    </location>
</feature>
<dbReference type="PANTHER" id="PTHR35273">
    <property type="entry name" value="ALPHA-1,4 POLYGALACTOSAMINIDASE, PUTATIVE (AFU_ORTHOLOGUE AFUA_3G07890)-RELATED"/>
    <property type="match status" value="1"/>
</dbReference>
<dbReference type="AlphaFoldDB" id="A6GAS5"/>
<dbReference type="InterPro" id="IPR004352">
    <property type="entry name" value="GH114_TIM-barrel"/>
</dbReference>
<feature type="compositionally biased region" description="Low complexity" evidence="1">
    <location>
        <begin position="31"/>
        <end position="48"/>
    </location>
</feature>
<dbReference type="eggNOG" id="COG3868">
    <property type="taxonomic scope" value="Bacteria"/>
</dbReference>
<comment type="caution">
    <text evidence="3">The sequence shown here is derived from an EMBL/GenBank/DDBJ whole genome shotgun (WGS) entry which is preliminary data.</text>
</comment>
<feature type="compositionally biased region" description="Acidic residues" evidence="1">
    <location>
        <begin position="49"/>
        <end position="65"/>
    </location>
</feature>
<organism evidence="3 4">
    <name type="scientific">Plesiocystis pacifica SIR-1</name>
    <dbReference type="NCBI Taxonomy" id="391625"/>
    <lineage>
        <taxon>Bacteria</taxon>
        <taxon>Pseudomonadati</taxon>
        <taxon>Myxococcota</taxon>
        <taxon>Polyangia</taxon>
        <taxon>Nannocystales</taxon>
        <taxon>Nannocystaceae</taxon>
        <taxon>Plesiocystis</taxon>
    </lineage>
</organism>
<dbReference type="InterPro" id="IPR013785">
    <property type="entry name" value="Aldolase_TIM"/>
</dbReference>
<feature type="compositionally biased region" description="Acidic residues" evidence="1">
    <location>
        <begin position="12"/>
        <end position="30"/>
    </location>
</feature>
<dbReference type="STRING" id="391625.PPSIR1_15985"/>
<dbReference type="PANTHER" id="PTHR35273:SF2">
    <property type="entry name" value="ALPHA-GALACTOSIDASE"/>
    <property type="match status" value="1"/>
</dbReference>
<keyword evidence="4" id="KW-1185">Reference proteome</keyword>
<dbReference type="EMBL" id="ABCS01000053">
    <property type="protein sequence ID" value="EDM77016.1"/>
    <property type="molecule type" value="Genomic_DNA"/>
</dbReference>
<evidence type="ECO:0000259" key="2">
    <source>
        <dbReference type="Pfam" id="PF03537"/>
    </source>
</evidence>
<dbReference type="SUPFAM" id="SSF51445">
    <property type="entry name" value="(Trans)glycosidases"/>
    <property type="match status" value="1"/>
</dbReference>
<evidence type="ECO:0000313" key="3">
    <source>
        <dbReference type="EMBL" id="EDM77016.1"/>
    </source>
</evidence>
<reference evidence="3 4" key="1">
    <citation type="submission" date="2007-06" db="EMBL/GenBank/DDBJ databases">
        <authorList>
            <person name="Shimkets L."/>
            <person name="Ferriera S."/>
            <person name="Johnson J."/>
            <person name="Kravitz S."/>
            <person name="Beeson K."/>
            <person name="Sutton G."/>
            <person name="Rogers Y.-H."/>
            <person name="Friedman R."/>
            <person name="Frazier M."/>
            <person name="Venter J.C."/>
        </authorList>
    </citation>
    <scope>NUCLEOTIDE SEQUENCE [LARGE SCALE GENOMIC DNA]</scope>
    <source>
        <strain evidence="3 4">SIR-1</strain>
    </source>
</reference>
<evidence type="ECO:0000256" key="1">
    <source>
        <dbReference type="SAM" id="MobiDB-lite"/>
    </source>
</evidence>
<proteinExistence type="predicted"/>